<keyword evidence="8" id="KW-0406">Ion transport</keyword>
<dbReference type="GO" id="GO:0005249">
    <property type="term" value="F:voltage-gated potassium channel activity"/>
    <property type="evidence" value="ECO:0007669"/>
    <property type="project" value="InterPro"/>
</dbReference>
<evidence type="ECO:0000256" key="1">
    <source>
        <dbReference type="ARBA" id="ARBA00004141"/>
    </source>
</evidence>
<dbReference type="Gene3D" id="1.10.287.70">
    <property type="match status" value="1"/>
</dbReference>
<evidence type="ECO:0000313" key="13">
    <source>
        <dbReference type="EMBL" id="TBM22808.1"/>
    </source>
</evidence>
<dbReference type="Pfam" id="PF00520">
    <property type="entry name" value="Ion_trans"/>
    <property type="match status" value="1"/>
</dbReference>
<evidence type="ECO:0000256" key="5">
    <source>
        <dbReference type="ARBA" id="ARBA00022826"/>
    </source>
</evidence>
<feature type="domain" description="Ion transport" evidence="12">
    <location>
        <begin position="28"/>
        <end position="248"/>
    </location>
</feature>
<dbReference type="PRINTS" id="PR00169">
    <property type="entry name" value="KCHANNEL"/>
</dbReference>
<feature type="transmembrane region" description="Helical" evidence="11">
    <location>
        <begin position="30"/>
        <end position="47"/>
    </location>
</feature>
<dbReference type="GO" id="GO:0008076">
    <property type="term" value="C:voltage-gated potassium channel complex"/>
    <property type="evidence" value="ECO:0007669"/>
    <property type="project" value="InterPro"/>
</dbReference>
<dbReference type="Proteomes" id="UP000293380">
    <property type="component" value="Unassembled WGS sequence"/>
</dbReference>
<keyword evidence="10" id="KW-0407">Ion channel</keyword>
<dbReference type="InterPro" id="IPR005821">
    <property type="entry name" value="Ion_trans_dom"/>
</dbReference>
<feature type="transmembrane region" description="Helical" evidence="11">
    <location>
        <begin position="218"/>
        <end position="240"/>
    </location>
</feature>
<accession>A0A4Q9EF47</accession>
<gene>
    <name evidence="13" type="ORF">EYY89_16945</name>
</gene>
<dbReference type="SUPFAM" id="SSF144206">
    <property type="entry name" value="NOB1 zinc finger-like"/>
    <property type="match status" value="1"/>
</dbReference>
<evidence type="ECO:0000256" key="6">
    <source>
        <dbReference type="ARBA" id="ARBA00022958"/>
    </source>
</evidence>
<evidence type="ECO:0000256" key="3">
    <source>
        <dbReference type="ARBA" id="ARBA00022538"/>
    </source>
</evidence>
<organism evidence="13 14">
    <name type="scientific">Hafnia paralvei</name>
    <dbReference type="NCBI Taxonomy" id="546367"/>
    <lineage>
        <taxon>Bacteria</taxon>
        <taxon>Pseudomonadati</taxon>
        <taxon>Pseudomonadota</taxon>
        <taxon>Gammaproteobacteria</taxon>
        <taxon>Enterobacterales</taxon>
        <taxon>Hafniaceae</taxon>
        <taxon>Hafnia</taxon>
    </lineage>
</organism>
<reference evidence="13 14" key="1">
    <citation type="submission" date="2019-02" db="EMBL/GenBank/DDBJ databases">
        <title>Comparative genomic analysis of the Hafnia genus genomes.</title>
        <authorList>
            <person name="Zhiqiu Y."/>
            <person name="Chao Y."/>
            <person name="Yuhui D."/>
            <person name="Di H."/>
            <person name="Bin L."/>
        </authorList>
    </citation>
    <scope>NUCLEOTIDE SEQUENCE [LARGE SCALE GENOMIC DNA]</scope>
    <source>
        <strain evidence="13 14">PCM_1194</strain>
    </source>
</reference>
<keyword evidence="9 11" id="KW-0472">Membrane</keyword>
<proteinExistence type="predicted"/>
<feature type="transmembrane region" description="Helical" evidence="11">
    <location>
        <begin position="186"/>
        <end position="206"/>
    </location>
</feature>
<keyword evidence="7 11" id="KW-1133">Transmembrane helix</keyword>
<feature type="transmembrane region" description="Helical" evidence="11">
    <location>
        <begin position="159"/>
        <end position="180"/>
    </location>
</feature>
<evidence type="ECO:0000256" key="9">
    <source>
        <dbReference type="ARBA" id="ARBA00023136"/>
    </source>
</evidence>
<keyword evidence="2" id="KW-0813">Transport</keyword>
<evidence type="ECO:0000256" key="10">
    <source>
        <dbReference type="ARBA" id="ARBA00023303"/>
    </source>
</evidence>
<feature type="transmembrane region" description="Helical" evidence="11">
    <location>
        <begin position="62"/>
        <end position="80"/>
    </location>
</feature>
<dbReference type="InterPro" id="IPR036283">
    <property type="entry name" value="NOB1_Zf-like_sf"/>
</dbReference>
<evidence type="ECO:0000256" key="11">
    <source>
        <dbReference type="SAM" id="Phobius"/>
    </source>
</evidence>
<evidence type="ECO:0000256" key="7">
    <source>
        <dbReference type="ARBA" id="ARBA00022989"/>
    </source>
</evidence>
<dbReference type="RefSeq" id="WP_130960190.1">
    <property type="nucleotide sequence ID" value="NZ_SITD01000064.1"/>
</dbReference>
<sequence length="285" mass="33048">MTDIRKSTWRQKIYSCLFDIHTRSGRKMEFFWIFMAIASVVLVFIESGDPQSLRPLVERENIYLKLEVFFTVIFSLEYFLRLFSTPKEKTYAFRFLGIIDLLTTLPLYIFLFFPALAWEYVVVIRLLRVLRVLRIFKMLRYIGSASLLWDSIISVRKKLLVFFTFVMILLCLFGGVMYVIEGPEHGFTSLPISVYWAVVTMTTVGYGDITPHTPAGRILASMLILIGYSIIAIPTGVLTAHMTEVLQRQRHVRRCEYCHKSGHDDEAQFCKHCGHPLSAHSHSDR</sequence>
<dbReference type="InterPro" id="IPR028325">
    <property type="entry name" value="VG_K_chnl"/>
</dbReference>
<keyword evidence="4 11" id="KW-0812">Transmembrane</keyword>
<protein>
    <submittedName>
        <fullName evidence="13">Transporter</fullName>
    </submittedName>
</protein>
<feature type="transmembrane region" description="Helical" evidence="11">
    <location>
        <begin position="92"/>
        <end position="111"/>
    </location>
</feature>
<evidence type="ECO:0000256" key="8">
    <source>
        <dbReference type="ARBA" id="ARBA00023065"/>
    </source>
</evidence>
<dbReference type="PANTHER" id="PTHR11537:SF254">
    <property type="entry name" value="POTASSIUM VOLTAGE-GATED CHANNEL PROTEIN SHAB"/>
    <property type="match status" value="1"/>
</dbReference>
<dbReference type="GO" id="GO:0001508">
    <property type="term" value="P:action potential"/>
    <property type="evidence" value="ECO:0007669"/>
    <property type="project" value="TreeGrafter"/>
</dbReference>
<dbReference type="EMBL" id="SITD01000064">
    <property type="protein sequence ID" value="TBM22808.1"/>
    <property type="molecule type" value="Genomic_DNA"/>
</dbReference>
<comment type="caution">
    <text evidence="13">The sequence shown here is derived from an EMBL/GenBank/DDBJ whole genome shotgun (WGS) entry which is preliminary data.</text>
</comment>
<dbReference type="PANTHER" id="PTHR11537">
    <property type="entry name" value="VOLTAGE-GATED POTASSIUM CHANNEL"/>
    <property type="match status" value="1"/>
</dbReference>
<evidence type="ECO:0000256" key="2">
    <source>
        <dbReference type="ARBA" id="ARBA00022448"/>
    </source>
</evidence>
<keyword evidence="3" id="KW-0633">Potassium transport</keyword>
<name>A0A4Q9EF47_9GAMM</name>
<evidence type="ECO:0000313" key="14">
    <source>
        <dbReference type="Proteomes" id="UP000293380"/>
    </source>
</evidence>
<evidence type="ECO:0000259" key="12">
    <source>
        <dbReference type="Pfam" id="PF00520"/>
    </source>
</evidence>
<dbReference type="AlphaFoldDB" id="A0A4Q9EF47"/>
<keyword evidence="5" id="KW-0631">Potassium channel</keyword>
<dbReference type="SUPFAM" id="SSF81324">
    <property type="entry name" value="Voltage-gated potassium channels"/>
    <property type="match status" value="1"/>
</dbReference>
<keyword evidence="6" id="KW-0630">Potassium</keyword>
<comment type="subcellular location">
    <subcellularLocation>
        <location evidence="1">Membrane</location>
        <topology evidence="1">Multi-pass membrane protein</topology>
    </subcellularLocation>
</comment>
<evidence type="ECO:0000256" key="4">
    <source>
        <dbReference type="ARBA" id="ARBA00022692"/>
    </source>
</evidence>